<comment type="similarity">
    <text evidence="3">Belongs to the FAD-dependent oxidoreductase 2 family. FRD/SDH subfamily.</text>
</comment>
<dbReference type="PANTHER" id="PTHR11632:SF53">
    <property type="entry name" value="SUCCINATE DEHYDROGENASE FLAVOPROTEIN SUBUNIT"/>
    <property type="match status" value="1"/>
</dbReference>
<dbReference type="PRINTS" id="PR00411">
    <property type="entry name" value="PNDRDTASEI"/>
</dbReference>
<dbReference type="InterPro" id="IPR015939">
    <property type="entry name" value="Fum_Rdtase/Succ_DH_flav-like_C"/>
</dbReference>
<evidence type="ECO:0000256" key="2">
    <source>
        <dbReference type="ARBA" id="ARBA00004413"/>
    </source>
</evidence>
<dbReference type="InterPro" id="IPR036188">
    <property type="entry name" value="FAD/NAD-bd_sf"/>
</dbReference>
<accession>A0A7G9L8N2</accession>
<evidence type="ECO:0000256" key="6">
    <source>
        <dbReference type="ARBA" id="ARBA00022475"/>
    </source>
</evidence>
<feature type="active site" description="Proton acceptor" evidence="13">
    <location>
        <position position="337"/>
    </location>
</feature>
<dbReference type="FunFam" id="3.50.50.60:FF:000009">
    <property type="entry name" value="Succinate dehydrogenase flavoprotein subunit"/>
    <property type="match status" value="1"/>
</dbReference>
<evidence type="ECO:0000256" key="11">
    <source>
        <dbReference type="ARBA" id="ARBA00023136"/>
    </source>
</evidence>
<dbReference type="InterPro" id="IPR030664">
    <property type="entry name" value="SdhA/FrdA/AprA"/>
</dbReference>
<dbReference type="NCBIfam" id="NF005749">
    <property type="entry name" value="PRK07573.1"/>
    <property type="match status" value="1"/>
</dbReference>
<dbReference type="InterPro" id="IPR011280">
    <property type="entry name" value="Succ_DH/Fum_Rdt_flav_su"/>
</dbReference>
<dbReference type="EC" id="1.3.5.1" evidence="4"/>
<evidence type="ECO:0000313" key="16">
    <source>
        <dbReference type="EMBL" id="QNM84981.1"/>
    </source>
</evidence>
<dbReference type="SUPFAM" id="SSF46977">
    <property type="entry name" value="Succinate dehydrogenase/fumarate reductase flavoprotein C-terminal domain"/>
    <property type="match status" value="1"/>
</dbReference>
<evidence type="ECO:0000256" key="12">
    <source>
        <dbReference type="ARBA" id="ARBA00049220"/>
    </source>
</evidence>
<evidence type="ECO:0000256" key="4">
    <source>
        <dbReference type="ARBA" id="ARBA00012792"/>
    </source>
</evidence>
<dbReference type="KEGG" id="ppec:H9W90_12375"/>
<evidence type="ECO:0000256" key="1">
    <source>
        <dbReference type="ARBA" id="ARBA00001974"/>
    </source>
</evidence>
<dbReference type="FunFam" id="1.20.58.100:FF:000003">
    <property type="entry name" value="Succinate dehydrogenase flavoprotein subunit"/>
    <property type="match status" value="1"/>
</dbReference>
<dbReference type="InterPro" id="IPR003953">
    <property type="entry name" value="FAD-dep_OxRdtase_2_FAD-bd"/>
</dbReference>
<dbReference type="PRINTS" id="PR00368">
    <property type="entry name" value="FADPNR"/>
</dbReference>
<proteinExistence type="inferred from homology"/>
<gene>
    <name evidence="16" type="ORF">H9W90_12375</name>
</gene>
<dbReference type="GO" id="GO:0009055">
    <property type="term" value="F:electron transfer activity"/>
    <property type="evidence" value="ECO:0007669"/>
    <property type="project" value="TreeGrafter"/>
</dbReference>
<dbReference type="NCBIfam" id="TIGR01811">
    <property type="entry name" value="sdhA_Bsu"/>
    <property type="match status" value="1"/>
</dbReference>
<dbReference type="Gene3D" id="3.50.50.60">
    <property type="entry name" value="FAD/NAD(P)-binding domain"/>
    <property type="match status" value="1"/>
</dbReference>
<dbReference type="EMBL" id="CP060695">
    <property type="protein sequence ID" value="QNM84981.1"/>
    <property type="molecule type" value="Genomic_DNA"/>
</dbReference>
<dbReference type="Pfam" id="PF00890">
    <property type="entry name" value="FAD_binding_2"/>
    <property type="match status" value="1"/>
</dbReference>
<evidence type="ECO:0000256" key="13">
    <source>
        <dbReference type="PIRSR" id="PIRSR630664-50"/>
    </source>
</evidence>
<dbReference type="AlphaFoldDB" id="A0A7G9L8N2"/>
<evidence type="ECO:0000256" key="8">
    <source>
        <dbReference type="ARBA" id="ARBA00022827"/>
    </source>
</evidence>
<evidence type="ECO:0000259" key="14">
    <source>
        <dbReference type="Pfam" id="PF00890"/>
    </source>
</evidence>
<sequence length="670" mass="74423">MALDSKVPKGPIKDKWTDYKNHIDLVNPANKRHIDVIVVGTGLAGGSASATLAELGYNVKAFAYQDSPRRAHSIAAQGGINAAKNYQGDGDSTYRLFYDTVKGGDYRSREANVYRLAEVSANIIDQCVAQGVPFARDYGGLLDNRSFGGVLVSRTFYAKGQTGQQLLLGAYSAMNRQIARGKIEMFNRHEMLDVVVVDGKARGIIARNLITGEIERHSAHAVVIASGGYGNVYFLSTNAMGSNVTAGWKIHKKGAHFANPCYTQIHPTCIPRSGDYQSKLTLMSESLRNDGRIWVPKKMEDVMAIREGRKKPTDLSEEERDYYLERRYPAFGNLVPRDVASRAAKERCDAGFGVNATGEAVYLDFKSAITRYGIEQAKIHNIKNPSDAKIYELGQAIVEAKYGNLFQMYEKIVDQDPYKTPMMIYPAVHYTMGGVWVDYNLMTTIPGCYCIGEANFSDHGANRLGASALMQGLADGYFVLPYTIGDYLSGDIRTGKISTDTPEFEAAEKEVSERINFFVNNKGTKSVDYFHKKLGKVMWDKAGMSRNATGLKEAMAEIKAIREEFWKEVSVPGTANEMNPELEKAGRVADFLELGELFAKDALMREESCGGHFREESAELDGPQKGEAKRNDEDFAFVAAWEYKGEPADAVLHKEELEFNDIELKQRSYK</sequence>
<evidence type="ECO:0000256" key="10">
    <source>
        <dbReference type="ARBA" id="ARBA00023002"/>
    </source>
</evidence>
<keyword evidence="11" id="KW-0472">Membrane</keyword>
<evidence type="ECO:0000256" key="7">
    <source>
        <dbReference type="ARBA" id="ARBA00022630"/>
    </source>
</evidence>
<comment type="catalytic activity">
    <reaction evidence="12">
        <text>a quinone + succinate = fumarate + a quinol</text>
        <dbReference type="Rhea" id="RHEA:40523"/>
        <dbReference type="ChEBI" id="CHEBI:24646"/>
        <dbReference type="ChEBI" id="CHEBI:29806"/>
        <dbReference type="ChEBI" id="CHEBI:30031"/>
        <dbReference type="ChEBI" id="CHEBI:132124"/>
        <dbReference type="EC" id="1.3.5.1"/>
    </reaction>
</comment>
<dbReference type="RefSeq" id="WP_187481900.1">
    <property type="nucleotide sequence ID" value="NZ_CP060695.1"/>
</dbReference>
<keyword evidence="10" id="KW-0560">Oxidoreductase</keyword>
<evidence type="ECO:0000259" key="15">
    <source>
        <dbReference type="Pfam" id="PF02910"/>
    </source>
</evidence>
<evidence type="ECO:0000256" key="3">
    <source>
        <dbReference type="ARBA" id="ARBA00008040"/>
    </source>
</evidence>
<name>A0A7G9L8N2_9FLAO</name>
<evidence type="ECO:0000256" key="5">
    <source>
        <dbReference type="ARBA" id="ARBA00022448"/>
    </source>
</evidence>
<dbReference type="Gene3D" id="1.20.58.100">
    <property type="entry name" value="Fumarate reductase/succinate dehydrogenase flavoprotein-like, C-terminal domain"/>
    <property type="match status" value="1"/>
</dbReference>
<keyword evidence="5" id="KW-0813">Transport</keyword>
<dbReference type="GO" id="GO:0050660">
    <property type="term" value="F:flavin adenine dinucleotide binding"/>
    <property type="evidence" value="ECO:0007669"/>
    <property type="project" value="TreeGrafter"/>
</dbReference>
<feature type="domain" description="FAD-dependent oxidoreductase 2 FAD-binding" evidence="14">
    <location>
        <begin position="35"/>
        <end position="469"/>
    </location>
</feature>
<organism evidence="16 17">
    <name type="scientific">Polaribacter pectinis</name>
    <dbReference type="NCBI Taxonomy" id="2738844"/>
    <lineage>
        <taxon>Bacteria</taxon>
        <taxon>Pseudomonadati</taxon>
        <taxon>Bacteroidota</taxon>
        <taxon>Flavobacteriia</taxon>
        <taxon>Flavobacteriales</taxon>
        <taxon>Flavobacteriaceae</taxon>
    </lineage>
</organism>
<dbReference type="PANTHER" id="PTHR11632">
    <property type="entry name" value="SUCCINATE DEHYDROGENASE 2 FLAVOPROTEIN SUBUNIT"/>
    <property type="match status" value="1"/>
</dbReference>
<dbReference type="Pfam" id="PF02910">
    <property type="entry name" value="Succ_DH_flav_C"/>
    <property type="match status" value="1"/>
</dbReference>
<dbReference type="Proteomes" id="UP000515808">
    <property type="component" value="Chromosome"/>
</dbReference>
<reference evidence="16 17" key="1">
    <citation type="submission" date="2020-08" db="EMBL/GenBank/DDBJ databases">
        <title>Polaribacter sp. L12M9 isolated from gut of the Korean scallop.</title>
        <authorList>
            <person name="Jeong Y.S."/>
        </authorList>
    </citation>
    <scope>NUCLEOTIDE SEQUENCE [LARGE SCALE GENOMIC DNA]</scope>
    <source>
        <strain evidence="16 17">L12M9</strain>
    </source>
</reference>
<dbReference type="GO" id="GO:0009061">
    <property type="term" value="P:anaerobic respiration"/>
    <property type="evidence" value="ECO:0007669"/>
    <property type="project" value="TreeGrafter"/>
</dbReference>
<dbReference type="SUPFAM" id="SSF51905">
    <property type="entry name" value="FAD/NAD(P)-binding domain"/>
    <property type="match status" value="1"/>
</dbReference>
<dbReference type="GO" id="GO:0005886">
    <property type="term" value="C:plasma membrane"/>
    <property type="evidence" value="ECO:0007669"/>
    <property type="project" value="UniProtKB-SubCell"/>
</dbReference>
<dbReference type="SUPFAM" id="SSF56425">
    <property type="entry name" value="Succinate dehydrogenase/fumarate reductase flavoprotein, catalytic domain"/>
    <property type="match status" value="1"/>
</dbReference>
<evidence type="ECO:0000256" key="9">
    <source>
        <dbReference type="ARBA" id="ARBA00022982"/>
    </source>
</evidence>
<keyword evidence="17" id="KW-1185">Reference proteome</keyword>
<keyword evidence="7" id="KW-0285">Flavoprotein</keyword>
<protein>
    <recommendedName>
        <fullName evidence="4">succinate dehydrogenase</fullName>
        <ecNumber evidence="4">1.3.5.1</ecNumber>
    </recommendedName>
</protein>
<dbReference type="InterPro" id="IPR037099">
    <property type="entry name" value="Fum_R/Succ_DH_flav-like_C_sf"/>
</dbReference>
<comment type="subcellular location">
    <subcellularLocation>
        <location evidence="2">Cell membrane</location>
        <topology evidence="2">Peripheral membrane protein</topology>
        <orientation evidence="2">Cytoplasmic side</orientation>
    </subcellularLocation>
</comment>
<keyword evidence="6" id="KW-1003">Cell membrane</keyword>
<comment type="cofactor">
    <cofactor evidence="1">
        <name>FAD</name>
        <dbReference type="ChEBI" id="CHEBI:57692"/>
    </cofactor>
</comment>
<dbReference type="InterPro" id="IPR027477">
    <property type="entry name" value="Succ_DH/fumarate_Rdtase_cat_sf"/>
</dbReference>
<dbReference type="Gene3D" id="3.90.700.10">
    <property type="entry name" value="Succinate dehydrogenase/fumarate reductase flavoprotein, catalytic domain"/>
    <property type="match status" value="1"/>
</dbReference>
<keyword evidence="8" id="KW-0274">FAD</keyword>
<dbReference type="GO" id="GO:0008177">
    <property type="term" value="F:succinate dehydrogenase (quinone) activity"/>
    <property type="evidence" value="ECO:0007669"/>
    <property type="project" value="UniProtKB-EC"/>
</dbReference>
<feature type="domain" description="Fumarate reductase/succinate dehydrogenase flavoprotein-like C-terminal" evidence="15">
    <location>
        <begin position="531"/>
        <end position="669"/>
    </location>
</feature>
<evidence type="ECO:0000313" key="17">
    <source>
        <dbReference type="Proteomes" id="UP000515808"/>
    </source>
</evidence>
<keyword evidence="9" id="KW-0249">Electron transport</keyword>